<name>A0A1I8IQS6_9PLAT</name>
<sequence length="316" mass="35683">KGVNTLEPKYAWLRFSSLFTEALSCNSSTLKHCRSLLATGYKMADGGEPDVEAVAEQLAAVNIQDEPVGELVWDEFPGEIITINEVEYRRIRLRLVPPPQPSTCYVFLGDGEGDSKFSSAFAALRGSPSGIFSTEILGQEEQENTNVWPRRRHLKIIRGPPRPVAPPHLEDREAFLNWLNLGVNPDHIVLWFQCPWAYQMGYPQDGRDQEHFIRDIMAAAAKVQEPGELLLIGLCVVSPYVERYGSPITAAEDSGYLYECLGADKEFVGKMLDRRYQHQFNANSANTLTRNEQFATLLFKRQNPQTTQAQHLLKEK</sequence>
<protein>
    <submittedName>
        <fullName evidence="2">DUF3854 domain-containing protein</fullName>
    </submittedName>
</protein>
<organism evidence="1 2">
    <name type="scientific">Macrostomum lignano</name>
    <dbReference type="NCBI Taxonomy" id="282301"/>
    <lineage>
        <taxon>Eukaryota</taxon>
        <taxon>Metazoa</taxon>
        <taxon>Spiralia</taxon>
        <taxon>Lophotrochozoa</taxon>
        <taxon>Platyhelminthes</taxon>
        <taxon>Rhabditophora</taxon>
        <taxon>Macrostomorpha</taxon>
        <taxon>Macrostomida</taxon>
        <taxon>Macrostomidae</taxon>
        <taxon>Macrostomum</taxon>
    </lineage>
</organism>
<dbReference type="AlphaFoldDB" id="A0A1I8IQS6"/>
<dbReference type="WBParaSite" id="maker-uti_cns_0014820-snap-gene-0.2-mRNA-1">
    <property type="protein sequence ID" value="maker-uti_cns_0014820-snap-gene-0.2-mRNA-1"/>
    <property type="gene ID" value="maker-uti_cns_0014820-snap-gene-0.2"/>
</dbReference>
<reference evidence="2" key="1">
    <citation type="submission" date="2016-11" db="UniProtKB">
        <authorList>
            <consortium name="WormBaseParasite"/>
        </authorList>
    </citation>
    <scope>IDENTIFICATION</scope>
</reference>
<dbReference type="Proteomes" id="UP000095280">
    <property type="component" value="Unplaced"/>
</dbReference>
<keyword evidence="1" id="KW-1185">Reference proteome</keyword>
<evidence type="ECO:0000313" key="1">
    <source>
        <dbReference type="Proteomes" id="UP000095280"/>
    </source>
</evidence>
<evidence type="ECO:0000313" key="2">
    <source>
        <dbReference type="WBParaSite" id="maker-uti_cns_0014820-snap-gene-0.2-mRNA-1"/>
    </source>
</evidence>
<accession>A0A1I8IQS6</accession>
<proteinExistence type="predicted"/>